<dbReference type="InParanoid" id="A0A1X7SHB9"/>
<sequence>MKKIIDENCSKLEEYAMQCEAIKKEGNLKRFVKAYTKSNSRNLKELCDLLHKVYRQINSHALYAVYTQVKENPTQCNKLPQISEFYPAPSDDSYQLELPSKVDKPHVDQEGPQLHIKVNDRRNNREELNEYHISINHEKWFYCLKRDKKSGKLCDYATIEPKRMNPCLEPGKFYSFQVRARNAKGLGKWSDSTDIRLNTGVLTKPDQPIIVSEPGTGIVKVKANIPKTYTNHVTKVVCQYHDKENGGKWISESFKIPQNPDAHVYTVTLTECCPYAHHYLRVVFINKFGEGEPSDTVDVAPAVPGAPTEVRRSSNYTSSMIKLRWKPPELGKEFVDQYLIRYKRKKDMDKAKIDFLAIKVGKRKFSARAKNLKSDTNYIFFISAVNANGVSGPEIDIEADT</sequence>
<dbReference type="STRING" id="400682.A0A1X7SHB9"/>
<dbReference type="PROSITE" id="PS50853">
    <property type="entry name" value="FN3"/>
    <property type="match status" value="2"/>
</dbReference>
<dbReference type="InterPro" id="IPR013783">
    <property type="entry name" value="Ig-like_fold"/>
</dbReference>
<dbReference type="SUPFAM" id="SSF49265">
    <property type="entry name" value="Fibronectin type III"/>
    <property type="match status" value="2"/>
</dbReference>
<name>A0A1X7SHB9_AMPQE</name>
<dbReference type="InterPro" id="IPR050964">
    <property type="entry name" value="Striated_Muscle_Regulatory"/>
</dbReference>
<dbReference type="CDD" id="cd00063">
    <property type="entry name" value="FN3"/>
    <property type="match status" value="2"/>
</dbReference>
<evidence type="ECO:0000313" key="3">
    <source>
        <dbReference type="EnsemblMetazoa" id="Aqu2.1.01465_001"/>
    </source>
</evidence>
<organism evidence="3">
    <name type="scientific">Amphimedon queenslandica</name>
    <name type="common">Sponge</name>
    <dbReference type="NCBI Taxonomy" id="400682"/>
    <lineage>
        <taxon>Eukaryota</taxon>
        <taxon>Metazoa</taxon>
        <taxon>Porifera</taxon>
        <taxon>Demospongiae</taxon>
        <taxon>Heteroscleromorpha</taxon>
        <taxon>Haplosclerida</taxon>
        <taxon>Niphatidae</taxon>
        <taxon>Amphimedon</taxon>
    </lineage>
</organism>
<dbReference type="SMART" id="SM00060">
    <property type="entry name" value="FN3"/>
    <property type="match status" value="2"/>
</dbReference>
<protein>
    <recommendedName>
        <fullName evidence="2">Fibronectin type-III domain-containing protein</fullName>
    </recommendedName>
</protein>
<dbReference type="InterPro" id="IPR036116">
    <property type="entry name" value="FN3_sf"/>
</dbReference>
<keyword evidence="1" id="KW-0677">Repeat</keyword>
<dbReference type="Pfam" id="PF00041">
    <property type="entry name" value="fn3"/>
    <property type="match status" value="1"/>
</dbReference>
<proteinExistence type="predicted"/>
<dbReference type="InterPro" id="IPR003961">
    <property type="entry name" value="FN3_dom"/>
</dbReference>
<evidence type="ECO:0000256" key="1">
    <source>
        <dbReference type="ARBA" id="ARBA00022737"/>
    </source>
</evidence>
<reference evidence="3" key="1">
    <citation type="submission" date="2017-05" db="UniProtKB">
        <authorList>
            <consortium name="EnsemblMetazoa"/>
        </authorList>
    </citation>
    <scope>IDENTIFICATION</scope>
</reference>
<evidence type="ECO:0000259" key="2">
    <source>
        <dbReference type="PROSITE" id="PS50853"/>
    </source>
</evidence>
<dbReference type="Gene3D" id="2.60.40.10">
    <property type="entry name" value="Immunoglobulins"/>
    <property type="match status" value="3"/>
</dbReference>
<dbReference type="AlphaFoldDB" id="A0A1X7SHB9"/>
<dbReference type="EnsemblMetazoa" id="Aqu2.1.01465_001">
    <property type="protein sequence ID" value="Aqu2.1.01465_001"/>
    <property type="gene ID" value="Aqu2.1.01465"/>
</dbReference>
<accession>A0A1X7SHB9</accession>
<feature type="domain" description="Fibronectin type-III" evidence="2">
    <location>
        <begin position="205"/>
        <end position="305"/>
    </location>
</feature>
<dbReference type="PANTHER" id="PTHR13817">
    <property type="entry name" value="TITIN"/>
    <property type="match status" value="1"/>
</dbReference>
<dbReference type="PANTHER" id="PTHR13817:SF166">
    <property type="entry name" value="NEURONAL IGCAM-RELATED"/>
    <property type="match status" value="1"/>
</dbReference>
<feature type="domain" description="Fibronectin type-III" evidence="2">
    <location>
        <begin position="306"/>
        <end position="401"/>
    </location>
</feature>